<dbReference type="GO" id="GO:0006355">
    <property type="term" value="P:regulation of DNA-templated transcription"/>
    <property type="evidence" value="ECO:0007669"/>
    <property type="project" value="InterPro"/>
</dbReference>
<dbReference type="SUPFAM" id="SSF55874">
    <property type="entry name" value="ATPase domain of HSP90 chaperone/DNA topoisomerase II/histidine kinase"/>
    <property type="match status" value="1"/>
</dbReference>
<dbReference type="SMART" id="SM00388">
    <property type="entry name" value="HisKA"/>
    <property type="match status" value="1"/>
</dbReference>
<dbReference type="NCBIfam" id="TIGR00229">
    <property type="entry name" value="sensory_box"/>
    <property type="match status" value="1"/>
</dbReference>
<dbReference type="AlphaFoldDB" id="A0A4R0YT13"/>
<evidence type="ECO:0000256" key="9">
    <source>
        <dbReference type="SAM" id="Phobius"/>
    </source>
</evidence>
<dbReference type="SMART" id="SM00387">
    <property type="entry name" value="HATPase_c"/>
    <property type="match status" value="1"/>
</dbReference>
<dbReference type="PROSITE" id="PS50109">
    <property type="entry name" value="HIS_KIN"/>
    <property type="match status" value="1"/>
</dbReference>
<dbReference type="InterPro" id="IPR036890">
    <property type="entry name" value="HATPase_C_sf"/>
</dbReference>
<evidence type="ECO:0000256" key="3">
    <source>
        <dbReference type="ARBA" id="ARBA00022553"/>
    </source>
</evidence>
<feature type="transmembrane region" description="Helical" evidence="9">
    <location>
        <begin position="84"/>
        <end position="102"/>
    </location>
</feature>
<sequence length="661" mass="72493">MTRSRQHSNADLGGGRPTSTDRLFIYYAVADQLSREPRMKSQLRVIGALALSLAVFMIDAFTTVNGAIAVVYIVAIFLVAPLGLRAIIAAAIVAIAFTLLAFGLQHGEQLNSSALIRLVVCIVAISLTTVLILRDRATRTSLVEQARILELSHDTVIIRDKDDVIVYWNDGAEKLYGWMRSEAVGKHCESLLKCRFSSEEVQAAFDLEGHWTGQLIRTRRDGASLTLASRWLQRKDDGGRPVGVIESSADVTAQLQHDEARRASEQRYRTIFETAGFATWESNWLDTKRVLDQYTGDISQFEDWLLANPQVTQAAIRGAIIRNANPAAVRLFQAGSNEKLSGTNLCGRYLPESFPAIAQLLATLRKGEMGAENEVRLKSLAGEVVDVVLRVNILPDSRDWAHVLVMAFDVTERNLSRARIEQTSAELAHAARVSLLGQLSASIAHEVNQPLTAILNYARSGERWLLREEPDLTEVSSSLQRIVTNGNRAAEVIKRVKALAKKTVTPAASFSLPEIVEDALGLVRHEAKLQGVKLKQSSEGTLPLAFGDRVQVQQVLVNLIVNGLHAMRDVTDRKRELRILLGVAPAGMLRVEVRDVGMGFAQEAIGKVFDPFFTTKAEGMGMGLSICRSIIETQGGHIIVRNNEGPGATVTFTVPATPENT</sequence>
<dbReference type="SMART" id="SM00086">
    <property type="entry name" value="PAC"/>
    <property type="match status" value="2"/>
</dbReference>
<evidence type="ECO:0000256" key="7">
    <source>
        <dbReference type="ARBA" id="ARBA00022840"/>
    </source>
</evidence>
<dbReference type="Proteomes" id="UP000291822">
    <property type="component" value="Unassembled WGS sequence"/>
</dbReference>
<dbReference type="GO" id="GO:0005524">
    <property type="term" value="F:ATP binding"/>
    <property type="evidence" value="ECO:0007669"/>
    <property type="project" value="UniProtKB-KW"/>
</dbReference>
<feature type="domain" description="Histidine kinase" evidence="10">
    <location>
        <begin position="442"/>
        <end position="658"/>
    </location>
</feature>
<dbReference type="InterPro" id="IPR036097">
    <property type="entry name" value="HisK_dim/P_sf"/>
</dbReference>
<feature type="domain" description="PAS" evidence="11">
    <location>
        <begin position="141"/>
        <end position="186"/>
    </location>
</feature>
<protein>
    <recommendedName>
        <fullName evidence="2">histidine kinase</fullName>
        <ecNumber evidence="2">2.7.13.3</ecNumber>
    </recommendedName>
</protein>
<keyword evidence="13" id="KW-1185">Reference proteome</keyword>
<keyword evidence="6 12" id="KW-0418">Kinase</keyword>
<keyword evidence="9" id="KW-0812">Transmembrane</keyword>
<dbReference type="EC" id="2.7.13.3" evidence="2"/>
<dbReference type="InterPro" id="IPR000014">
    <property type="entry name" value="PAS"/>
</dbReference>
<dbReference type="GO" id="GO:0000155">
    <property type="term" value="F:phosphorelay sensor kinase activity"/>
    <property type="evidence" value="ECO:0007669"/>
    <property type="project" value="InterPro"/>
</dbReference>
<dbReference type="InterPro" id="IPR001610">
    <property type="entry name" value="PAC"/>
</dbReference>
<reference evidence="12 13" key="1">
    <citation type="submission" date="2019-02" db="EMBL/GenBank/DDBJ databases">
        <title>Dyella amyloliquefaciens sp. nov., isolated from forest soil.</title>
        <authorList>
            <person name="Gao Z.-H."/>
            <person name="Qiu L.-H."/>
        </authorList>
    </citation>
    <scope>NUCLEOTIDE SEQUENCE [LARGE SCALE GENOMIC DNA]</scope>
    <source>
        <strain evidence="12 13">KACC 12747</strain>
    </source>
</reference>
<evidence type="ECO:0000259" key="11">
    <source>
        <dbReference type="PROSITE" id="PS50112"/>
    </source>
</evidence>
<feature type="transmembrane region" description="Helical" evidence="9">
    <location>
        <begin position="114"/>
        <end position="133"/>
    </location>
</feature>
<evidence type="ECO:0000256" key="6">
    <source>
        <dbReference type="ARBA" id="ARBA00022777"/>
    </source>
</evidence>
<dbReference type="CDD" id="cd00130">
    <property type="entry name" value="PAS"/>
    <property type="match status" value="1"/>
</dbReference>
<dbReference type="Gene3D" id="3.30.450.20">
    <property type="entry name" value="PAS domain"/>
    <property type="match status" value="2"/>
</dbReference>
<evidence type="ECO:0000256" key="1">
    <source>
        <dbReference type="ARBA" id="ARBA00000085"/>
    </source>
</evidence>
<evidence type="ECO:0000256" key="8">
    <source>
        <dbReference type="ARBA" id="ARBA00023012"/>
    </source>
</evidence>
<organism evidence="12 13">
    <name type="scientific">Dyella soli</name>
    <dbReference type="NCBI Taxonomy" id="522319"/>
    <lineage>
        <taxon>Bacteria</taxon>
        <taxon>Pseudomonadati</taxon>
        <taxon>Pseudomonadota</taxon>
        <taxon>Gammaproteobacteria</taxon>
        <taxon>Lysobacterales</taxon>
        <taxon>Rhodanobacteraceae</taxon>
        <taxon>Dyella</taxon>
    </lineage>
</organism>
<dbReference type="InterPro" id="IPR013767">
    <property type="entry name" value="PAS_fold"/>
</dbReference>
<dbReference type="InterPro" id="IPR005467">
    <property type="entry name" value="His_kinase_dom"/>
</dbReference>
<dbReference type="Gene3D" id="1.10.287.130">
    <property type="match status" value="1"/>
</dbReference>
<dbReference type="SUPFAM" id="SSF55785">
    <property type="entry name" value="PYP-like sensor domain (PAS domain)"/>
    <property type="match status" value="2"/>
</dbReference>
<dbReference type="InterPro" id="IPR003661">
    <property type="entry name" value="HisK_dim/P_dom"/>
</dbReference>
<evidence type="ECO:0000313" key="12">
    <source>
        <dbReference type="EMBL" id="TCI11205.1"/>
    </source>
</evidence>
<keyword evidence="4" id="KW-0808">Transferase</keyword>
<dbReference type="Pfam" id="PF00989">
    <property type="entry name" value="PAS"/>
    <property type="match status" value="1"/>
</dbReference>
<keyword evidence="8" id="KW-0902">Two-component regulatory system</keyword>
<gene>
    <name evidence="12" type="ORF">EZM97_20580</name>
</gene>
<dbReference type="SMART" id="SM00091">
    <property type="entry name" value="PAS"/>
    <property type="match status" value="2"/>
</dbReference>
<dbReference type="PANTHER" id="PTHR43065">
    <property type="entry name" value="SENSOR HISTIDINE KINASE"/>
    <property type="match status" value="1"/>
</dbReference>
<proteinExistence type="predicted"/>
<evidence type="ECO:0000256" key="4">
    <source>
        <dbReference type="ARBA" id="ARBA00022679"/>
    </source>
</evidence>
<dbReference type="Gene3D" id="3.30.565.10">
    <property type="entry name" value="Histidine kinase-like ATPase, C-terminal domain"/>
    <property type="match status" value="1"/>
</dbReference>
<dbReference type="CDD" id="cd00082">
    <property type="entry name" value="HisKA"/>
    <property type="match status" value="1"/>
</dbReference>
<keyword evidence="3" id="KW-0597">Phosphoprotein</keyword>
<evidence type="ECO:0000259" key="10">
    <source>
        <dbReference type="PROSITE" id="PS50109"/>
    </source>
</evidence>
<dbReference type="PRINTS" id="PR00344">
    <property type="entry name" value="BCTRLSENSOR"/>
</dbReference>
<name>A0A4R0YT13_9GAMM</name>
<keyword evidence="5" id="KW-0547">Nucleotide-binding</keyword>
<dbReference type="Pfam" id="PF02518">
    <property type="entry name" value="HATPase_c"/>
    <property type="match status" value="1"/>
</dbReference>
<dbReference type="Pfam" id="PF00512">
    <property type="entry name" value="HisKA"/>
    <property type="match status" value="1"/>
</dbReference>
<dbReference type="PANTHER" id="PTHR43065:SF10">
    <property type="entry name" value="PEROXIDE STRESS-ACTIVATED HISTIDINE KINASE MAK3"/>
    <property type="match status" value="1"/>
</dbReference>
<accession>A0A4R0YT13</accession>
<evidence type="ECO:0000256" key="2">
    <source>
        <dbReference type="ARBA" id="ARBA00012438"/>
    </source>
</evidence>
<feature type="transmembrane region" description="Helical" evidence="9">
    <location>
        <begin position="45"/>
        <end position="78"/>
    </location>
</feature>
<dbReference type="EMBL" id="SJTG01000002">
    <property type="protein sequence ID" value="TCI11205.1"/>
    <property type="molecule type" value="Genomic_DNA"/>
</dbReference>
<evidence type="ECO:0000256" key="5">
    <source>
        <dbReference type="ARBA" id="ARBA00022741"/>
    </source>
</evidence>
<keyword evidence="9" id="KW-1133">Transmembrane helix</keyword>
<dbReference type="InterPro" id="IPR004358">
    <property type="entry name" value="Sig_transdc_His_kin-like_C"/>
</dbReference>
<keyword evidence="9" id="KW-0472">Membrane</keyword>
<comment type="caution">
    <text evidence="12">The sequence shown here is derived from an EMBL/GenBank/DDBJ whole genome shotgun (WGS) entry which is preliminary data.</text>
</comment>
<dbReference type="InterPro" id="IPR035965">
    <property type="entry name" value="PAS-like_dom_sf"/>
</dbReference>
<dbReference type="InterPro" id="IPR003594">
    <property type="entry name" value="HATPase_dom"/>
</dbReference>
<dbReference type="SUPFAM" id="SSF47384">
    <property type="entry name" value="Homodimeric domain of signal transducing histidine kinase"/>
    <property type="match status" value="1"/>
</dbReference>
<dbReference type="PROSITE" id="PS50112">
    <property type="entry name" value="PAS"/>
    <property type="match status" value="1"/>
</dbReference>
<comment type="catalytic activity">
    <reaction evidence="1">
        <text>ATP + protein L-histidine = ADP + protein N-phospho-L-histidine.</text>
        <dbReference type="EC" id="2.7.13.3"/>
    </reaction>
</comment>
<evidence type="ECO:0000313" key="13">
    <source>
        <dbReference type="Proteomes" id="UP000291822"/>
    </source>
</evidence>
<keyword evidence="7" id="KW-0067">ATP-binding</keyword>